<evidence type="ECO:0000313" key="3">
    <source>
        <dbReference type="Proteomes" id="UP000799438"/>
    </source>
</evidence>
<dbReference type="RefSeq" id="XP_033396615.1">
    <property type="nucleotide sequence ID" value="XM_033546652.1"/>
</dbReference>
<dbReference type="EMBL" id="ML995488">
    <property type="protein sequence ID" value="KAF2140902.1"/>
    <property type="molecule type" value="Genomic_DNA"/>
</dbReference>
<accession>A0A6A6B9F1</accession>
<dbReference type="AlphaFoldDB" id="A0A6A6B9F1"/>
<feature type="compositionally biased region" description="Basic residues" evidence="1">
    <location>
        <begin position="14"/>
        <end position="23"/>
    </location>
</feature>
<gene>
    <name evidence="2" type="ORF">K452DRAFT_42594</name>
</gene>
<name>A0A6A6B9F1_9PEZI</name>
<organism evidence="2 3">
    <name type="scientific">Aplosporella prunicola CBS 121167</name>
    <dbReference type="NCBI Taxonomy" id="1176127"/>
    <lineage>
        <taxon>Eukaryota</taxon>
        <taxon>Fungi</taxon>
        <taxon>Dikarya</taxon>
        <taxon>Ascomycota</taxon>
        <taxon>Pezizomycotina</taxon>
        <taxon>Dothideomycetes</taxon>
        <taxon>Dothideomycetes incertae sedis</taxon>
        <taxon>Botryosphaeriales</taxon>
        <taxon>Aplosporellaceae</taxon>
        <taxon>Aplosporella</taxon>
    </lineage>
</organism>
<protein>
    <submittedName>
        <fullName evidence="2">Uncharacterized protein</fullName>
    </submittedName>
</protein>
<feature type="region of interest" description="Disordered" evidence="1">
    <location>
        <begin position="14"/>
        <end position="97"/>
    </location>
</feature>
<dbReference type="Proteomes" id="UP000799438">
    <property type="component" value="Unassembled WGS sequence"/>
</dbReference>
<evidence type="ECO:0000256" key="1">
    <source>
        <dbReference type="SAM" id="MobiDB-lite"/>
    </source>
</evidence>
<sequence length="97" mass="10630">MRGLADGRCCRRCRLASSRHQRASPHGPYSRSPDPISNQRPQPLAHPPPPLLLHPPSPPLSAATHPSAQQRSSERAVHSTPHPRAPDFSGFSPIRQN</sequence>
<dbReference type="GeneID" id="54304158"/>
<feature type="compositionally biased region" description="Pro residues" evidence="1">
    <location>
        <begin position="44"/>
        <end position="59"/>
    </location>
</feature>
<proteinExistence type="predicted"/>
<evidence type="ECO:0000313" key="2">
    <source>
        <dbReference type="EMBL" id="KAF2140902.1"/>
    </source>
</evidence>
<reference evidence="2" key="1">
    <citation type="journal article" date="2020" name="Stud. Mycol.">
        <title>101 Dothideomycetes genomes: a test case for predicting lifestyles and emergence of pathogens.</title>
        <authorList>
            <person name="Haridas S."/>
            <person name="Albert R."/>
            <person name="Binder M."/>
            <person name="Bloem J."/>
            <person name="Labutti K."/>
            <person name="Salamov A."/>
            <person name="Andreopoulos B."/>
            <person name="Baker S."/>
            <person name="Barry K."/>
            <person name="Bills G."/>
            <person name="Bluhm B."/>
            <person name="Cannon C."/>
            <person name="Castanera R."/>
            <person name="Culley D."/>
            <person name="Daum C."/>
            <person name="Ezra D."/>
            <person name="Gonzalez J."/>
            <person name="Henrissat B."/>
            <person name="Kuo A."/>
            <person name="Liang C."/>
            <person name="Lipzen A."/>
            <person name="Lutzoni F."/>
            <person name="Magnuson J."/>
            <person name="Mondo S."/>
            <person name="Nolan M."/>
            <person name="Ohm R."/>
            <person name="Pangilinan J."/>
            <person name="Park H.-J."/>
            <person name="Ramirez L."/>
            <person name="Alfaro M."/>
            <person name="Sun H."/>
            <person name="Tritt A."/>
            <person name="Yoshinaga Y."/>
            <person name="Zwiers L.-H."/>
            <person name="Turgeon B."/>
            <person name="Goodwin S."/>
            <person name="Spatafora J."/>
            <person name="Crous P."/>
            <person name="Grigoriev I."/>
        </authorList>
    </citation>
    <scope>NUCLEOTIDE SEQUENCE</scope>
    <source>
        <strain evidence="2">CBS 121167</strain>
    </source>
</reference>
<keyword evidence="3" id="KW-1185">Reference proteome</keyword>